<keyword evidence="5" id="KW-1185">Reference proteome</keyword>
<evidence type="ECO:0000313" key="5">
    <source>
        <dbReference type="Proteomes" id="UP000199062"/>
    </source>
</evidence>
<dbReference type="AlphaFoldDB" id="A0A1I6KHA5"/>
<dbReference type="PANTHER" id="PTHR33608">
    <property type="entry name" value="BLL2464 PROTEIN"/>
    <property type="match status" value="1"/>
</dbReference>
<dbReference type="Pfam" id="PF01882">
    <property type="entry name" value="DUF58"/>
    <property type="match status" value="1"/>
</dbReference>
<reference evidence="4 5" key="1">
    <citation type="submission" date="2016-10" db="EMBL/GenBank/DDBJ databases">
        <authorList>
            <person name="de Groot N.N."/>
        </authorList>
    </citation>
    <scope>NUCLEOTIDE SEQUENCE [LARGE SCALE GENOMIC DNA]</scope>
    <source>
        <strain evidence="4 5">CGMCC 1.10457</strain>
    </source>
</reference>
<dbReference type="Proteomes" id="UP000199062">
    <property type="component" value="Unassembled WGS sequence"/>
</dbReference>
<dbReference type="Gene3D" id="2.60.40.10">
    <property type="entry name" value="Immunoglobulins"/>
    <property type="match status" value="1"/>
</dbReference>
<sequence length="476" mass="50688">MSDVRTTGRWRGVVALSLFAGAVGLLAQRPSLLLLASVGVGYAVYPRLVPVPPEPDLAVERTISERTPAHGESVDVAVTVRNEGDRWLTDLRIVDGVPALLPVVDGTPRRATALGPGEETTIEYAVEGREGKHRFEPTIVLSRDLSGATERTTTVQESTVIDCGVSVPQAALRDLTRRRTGELVTDEGGSGLEFHRMREYRRGDPVKRIDWRRYASGGDLTTVEFREERAAAVVLCVDVGTDVPADEPGATPTAHAVARSVAAADRLAAALADANHEFGLAALGPEPCWLPLGVGRSHLAHLRQLLDADPAFAPSTVAGSQDGPADRVVSPEFDSRDVAPEVNDSPEGPTVDQPGSTGAEAALSDGGRLVDGATSGRDRQTAELRERLGGNTQITLLSPLADDDILGTVRTLEAAGHPVTVVSPDTTAGETVGNRLAARERTTRIQALRRLGVPVVDWQTGDHLGNALERTMERYR</sequence>
<dbReference type="InterPro" id="IPR013783">
    <property type="entry name" value="Ig-like_fold"/>
</dbReference>
<dbReference type="OrthoDB" id="31512at2157"/>
<dbReference type="InterPro" id="IPR001434">
    <property type="entry name" value="OmcB-like_DUF11"/>
</dbReference>
<dbReference type="PANTHER" id="PTHR33608:SF6">
    <property type="entry name" value="BLL2464 PROTEIN"/>
    <property type="match status" value="1"/>
</dbReference>
<evidence type="ECO:0000259" key="3">
    <source>
        <dbReference type="Pfam" id="PF01882"/>
    </source>
</evidence>
<dbReference type="RefSeq" id="WP_089814034.1">
    <property type="nucleotide sequence ID" value="NZ_FOZK01000001.1"/>
</dbReference>
<proteinExistence type="predicted"/>
<evidence type="ECO:0000313" key="4">
    <source>
        <dbReference type="EMBL" id="SFR90260.1"/>
    </source>
</evidence>
<evidence type="ECO:0000256" key="1">
    <source>
        <dbReference type="SAM" id="MobiDB-lite"/>
    </source>
</evidence>
<dbReference type="EMBL" id="FOZK01000001">
    <property type="protein sequence ID" value="SFR90260.1"/>
    <property type="molecule type" value="Genomic_DNA"/>
</dbReference>
<protein>
    <submittedName>
        <fullName evidence="4">Uncharacterized conserved protein, DUF58 family, contains vWF domain</fullName>
    </submittedName>
</protein>
<accession>A0A1I6KHA5</accession>
<feature type="region of interest" description="Disordered" evidence="1">
    <location>
        <begin position="337"/>
        <end position="378"/>
    </location>
</feature>
<evidence type="ECO:0000259" key="2">
    <source>
        <dbReference type="Pfam" id="PF01345"/>
    </source>
</evidence>
<gene>
    <name evidence="4" type="ORF">SAMN05216559_0772</name>
</gene>
<name>A0A1I6KHA5_9EURY</name>
<dbReference type="STRING" id="767519.SAMN05216559_0772"/>
<feature type="domain" description="DUF11" evidence="2">
    <location>
        <begin position="56"/>
        <end position="122"/>
    </location>
</feature>
<dbReference type="InterPro" id="IPR002881">
    <property type="entry name" value="DUF58"/>
</dbReference>
<dbReference type="Pfam" id="PF01345">
    <property type="entry name" value="DUF11"/>
    <property type="match status" value="1"/>
</dbReference>
<feature type="domain" description="DUF58" evidence="3">
    <location>
        <begin position="197"/>
        <end position="313"/>
    </location>
</feature>
<organism evidence="4 5">
    <name type="scientific">Halomicrobium zhouii</name>
    <dbReference type="NCBI Taxonomy" id="767519"/>
    <lineage>
        <taxon>Archaea</taxon>
        <taxon>Methanobacteriati</taxon>
        <taxon>Methanobacteriota</taxon>
        <taxon>Stenosarchaea group</taxon>
        <taxon>Halobacteria</taxon>
        <taxon>Halobacteriales</taxon>
        <taxon>Haloarculaceae</taxon>
        <taxon>Halomicrobium</taxon>
    </lineage>
</organism>